<dbReference type="InterPro" id="IPR050697">
    <property type="entry name" value="Adenylyl/Guanylyl_Cyclase_3/4"/>
</dbReference>
<proteinExistence type="inferred from homology"/>
<protein>
    <submittedName>
        <fullName evidence="3">Adenylate/guanylate cyclase domain-containing protein</fullName>
    </submittedName>
</protein>
<name>A0A9X7W2P3_9BACL</name>
<organism evidence="3 4">
    <name type="scientific">Alicyclobacillus mengziensis</name>
    <dbReference type="NCBI Taxonomy" id="2931921"/>
    <lineage>
        <taxon>Bacteria</taxon>
        <taxon>Bacillati</taxon>
        <taxon>Bacillota</taxon>
        <taxon>Bacilli</taxon>
        <taxon>Bacillales</taxon>
        <taxon>Alicyclobacillaceae</taxon>
        <taxon>Alicyclobacillus</taxon>
    </lineage>
</organism>
<evidence type="ECO:0000313" key="3">
    <source>
        <dbReference type="EMBL" id="QSO49185.1"/>
    </source>
</evidence>
<reference evidence="3 4" key="1">
    <citation type="submission" date="2021-02" db="EMBL/GenBank/DDBJ databases">
        <title>Alicyclobacillus curvatus sp. nov. and Alicyclobacillus mengziensis sp. nov., two acidophilic bacteria isolated from acid mine drainage.</title>
        <authorList>
            <person name="Huang Y."/>
        </authorList>
    </citation>
    <scope>NUCLEOTIDE SEQUENCE [LARGE SCALE GENOMIC DNA]</scope>
    <source>
        <strain evidence="3 4">S30H14</strain>
    </source>
</reference>
<dbReference type="SUPFAM" id="SSF55073">
    <property type="entry name" value="Nucleotide cyclase"/>
    <property type="match status" value="1"/>
</dbReference>
<gene>
    <name evidence="3" type="ORF">JZ786_09830</name>
</gene>
<dbReference type="AlphaFoldDB" id="A0A9X7W2P3"/>
<evidence type="ECO:0000313" key="4">
    <source>
        <dbReference type="Proteomes" id="UP000663505"/>
    </source>
</evidence>
<dbReference type="CDD" id="cd07302">
    <property type="entry name" value="CHD"/>
    <property type="match status" value="1"/>
</dbReference>
<dbReference type="GO" id="GO:0009190">
    <property type="term" value="P:cyclic nucleotide biosynthetic process"/>
    <property type="evidence" value="ECO:0007669"/>
    <property type="project" value="InterPro"/>
</dbReference>
<dbReference type="PANTHER" id="PTHR43081">
    <property type="entry name" value="ADENYLATE CYCLASE, TERMINAL-DIFFERENTIATION SPECIFIC-RELATED"/>
    <property type="match status" value="1"/>
</dbReference>
<dbReference type="Pfam" id="PF00211">
    <property type="entry name" value="Guanylate_cyc"/>
    <property type="match status" value="1"/>
</dbReference>
<dbReference type="InterPro" id="IPR029787">
    <property type="entry name" value="Nucleotide_cyclase"/>
</dbReference>
<dbReference type="GO" id="GO:0004016">
    <property type="term" value="F:adenylate cyclase activity"/>
    <property type="evidence" value="ECO:0007669"/>
    <property type="project" value="UniProtKB-ARBA"/>
</dbReference>
<dbReference type="EMBL" id="CP071182">
    <property type="protein sequence ID" value="QSO49185.1"/>
    <property type="molecule type" value="Genomic_DNA"/>
</dbReference>
<accession>A0A9X7W2P3</accession>
<dbReference type="PANTHER" id="PTHR43081:SF1">
    <property type="entry name" value="ADENYLATE CYCLASE, TERMINAL-DIFFERENTIATION SPECIFIC"/>
    <property type="match status" value="1"/>
</dbReference>
<dbReference type="RefSeq" id="WP_206658498.1">
    <property type="nucleotide sequence ID" value="NZ_CP071182.1"/>
</dbReference>
<dbReference type="PROSITE" id="PS50125">
    <property type="entry name" value="GUANYLATE_CYCLASE_2"/>
    <property type="match status" value="1"/>
</dbReference>
<dbReference type="GO" id="GO:0035556">
    <property type="term" value="P:intracellular signal transduction"/>
    <property type="evidence" value="ECO:0007669"/>
    <property type="project" value="InterPro"/>
</dbReference>
<evidence type="ECO:0000259" key="2">
    <source>
        <dbReference type="PROSITE" id="PS50125"/>
    </source>
</evidence>
<dbReference type="SMART" id="SM00044">
    <property type="entry name" value="CYCc"/>
    <property type="match status" value="1"/>
</dbReference>
<dbReference type="Proteomes" id="UP000663505">
    <property type="component" value="Chromosome"/>
</dbReference>
<sequence length="233" mass="25595">MGTNKLSVSKTFVRQAIKSSQNYVTRHAKNMPQAENLHLGESREIFATILFIDLRGSTKLSQELSLDDQMKILYTYLTVATQVAKASGAYIEKYTGDGIMGIFGQSDIMPTAQDTVRNALETSKGIIQAVYNVVNPVFREQGLPEIHCAAGLDCGQILISRIGIRGENDLVAIGEAANMASKIENATRAGHVGIGHRAHKVLLPTGHAHRFLKNFLTFNSSIGDYSFYTYDVR</sequence>
<keyword evidence="4" id="KW-1185">Reference proteome</keyword>
<dbReference type="Gene3D" id="3.30.70.1230">
    <property type="entry name" value="Nucleotide cyclase"/>
    <property type="match status" value="1"/>
</dbReference>
<dbReference type="KEGG" id="afx:JZ786_09830"/>
<comment type="similarity">
    <text evidence="1">Belongs to the adenylyl cyclase class-3 family.</text>
</comment>
<feature type="domain" description="Guanylate cyclase" evidence="2">
    <location>
        <begin position="48"/>
        <end position="184"/>
    </location>
</feature>
<dbReference type="InterPro" id="IPR001054">
    <property type="entry name" value="A/G_cyclase"/>
</dbReference>
<evidence type="ECO:0000256" key="1">
    <source>
        <dbReference type="ARBA" id="ARBA00005381"/>
    </source>
</evidence>